<sequence>MADFDRKNGPLWQEEQEFICKSILPYLEKMWNDSSSRLKTYEAFAVISFSRSSPKVVQATLRLFSRLMFAEYNLKNDDMVSMVDILIVLEEVRVRLSITSPVAFIGKQGYNQRKLWISLYTLMLTVMAIQKSRGRLCVNVITIRKMLSDLQGYLKKYCDRQDETGLKCSLEIVDKCITFILSLKCPKKDKINRRVKRLLNECQEKENYENIIDIEIKRAGRNIKKNWFVPHCVIFYLFGEVHKEGRKLSALTLLRRVIDAYIGGGGAKDPKFCFQALSVLYNVATTHISPGNTRKKAEEYLREFITNEEVLKNQYHGEMMKTDFYQVLSRPGRKEMPMIMELLLITLTLHIHTEIVILSCKIPPVEADLMATQKKRTLHIHTEIVILSCKIPPVKANLMVSQKKS</sequence>
<comment type="caution">
    <text evidence="1">The sequence shown here is derived from an EMBL/GenBank/DDBJ whole genome shotgun (WGS) entry which is preliminary data.</text>
</comment>
<name>A0ABN8RT07_9CNID</name>
<gene>
    <name evidence="1" type="ORF">PLOB_00026399</name>
</gene>
<accession>A0ABN8RT07</accession>
<reference evidence="1 2" key="1">
    <citation type="submission" date="2022-05" db="EMBL/GenBank/DDBJ databases">
        <authorList>
            <consortium name="Genoscope - CEA"/>
            <person name="William W."/>
        </authorList>
    </citation>
    <scope>NUCLEOTIDE SEQUENCE [LARGE SCALE GENOMIC DNA]</scope>
</reference>
<dbReference type="Proteomes" id="UP001159405">
    <property type="component" value="Unassembled WGS sequence"/>
</dbReference>
<evidence type="ECO:0000313" key="2">
    <source>
        <dbReference type="Proteomes" id="UP001159405"/>
    </source>
</evidence>
<proteinExistence type="predicted"/>
<evidence type="ECO:0000313" key="1">
    <source>
        <dbReference type="EMBL" id="CAH3182089.1"/>
    </source>
</evidence>
<keyword evidence="2" id="KW-1185">Reference proteome</keyword>
<protein>
    <submittedName>
        <fullName evidence="1">Uncharacterized protein</fullName>
    </submittedName>
</protein>
<dbReference type="EMBL" id="CALNXK010000314">
    <property type="protein sequence ID" value="CAH3182089.1"/>
    <property type="molecule type" value="Genomic_DNA"/>
</dbReference>
<organism evidence="1 2">
    <name type="scientific">Porites lobata</name>
    <dbReference type="NCBI Taxonomy" id="104759"/>
    <lineage>
        <taxon>Eukaryota</taxon>
        <taxon>Metazoa</taxon>
        <taxon>Cnidaria</taxon>
        <taxon>Anthozoa</taxon>
        <taxon>Hexacorallia</taxon>
        <taxon>Scleractinia</taxon>
        <taxon>Fungiina</taxon>
        <taxon>Poritidae</taxon>
        <taxon>Porites</taxon>
    </lineage>
</organism>